<evidence type="ECO:0000313" key="2">
    <source>
        <dbReference type="EMBL" id="JAD16278.1"/>
    </source>
</evidence>
<proteinExistence type="predicted"/>
<sequence length="85" mass="9523">MRKKDRRAGFVVSGEFILGKKGEGSHLSYAKGRESWAEPEVTFPDPSRRFFSLSRPIIVPSPAIGSALSIHLFIFDMDIFFLSCS</sequence>
<keyword evidence="1" id="KW-0472">Membrane</keyword>
<protein>
    <submittedName>
        <fullName evidence="2">Uncharacterized protein</fullName>
    </submittedName>
</protein>
<reference evidence="2" key="1">
    <citation type="submission" date="2014-09" db="EMBL/GenBank/DDBJ databases">
        <authorList>
            <person name="Magalhaes I.L.F."/>
            <person name="Oliveira U."/>
            <person name="Santos F.R."/>
            <person name="Vidigal T.H.D.A."/>
            <person name="Brescovit A.D."/>
            <person name="Santos A.J."/>
        </authorList>
    </citation>
    <scope>NUCLEOTIDE SEQUENCE</scope>
    <source>
        <tissue evidence="2">Shoot tissue taken approximately 20 cm above the soil surface</tissue>
    </source>
</reference>
<accession>A0A0A8XU43</accession>
<dbReference type="EMBL" id="GBRH01281617">
    <property type="protein sequence ID" value="JAD16278.1"/>
    <property type="molecule type" value="Transcribed_RNA"/>
</dbReference>
<dbReference type="AlphaFoldDB" id="A0A0A8XU43"/>
<name>A0A0A8XU43_ARUDO</name>
<organism evidence="2">
    <name type="scientific">Arundo donax</name>
    <name type="common">Giant reed</name>
    <name type="synonym">Donax arundinaceus</name>
    <dbReference type="NCBI Taxonomy" id="35708"/>
    <lineage>
        <taxon>Eukaryota</taxon>
        <taxon>Viridiplantae</taxon>
        <taxon>Streptophyta</taxon>
        <taxon>Embryophyta</taxon>
        <taxon>Tracheophyta</taxon>
        <taxon>Spermatophyta</taxon>
        <taxon>Magnoliopsida</taxon>
        <taxon>Liliopsida</taxon>
        <taxon>Poales</taxon>
        <taxon>Poaceae</taxon>
        <taxon>PACMAD clade</taxon>
        <taxon>Arundinoideae</taxon>
        <taxon>Arundineae</taxon>
        <taxon>Arundo</taxon>
    </lineage>
</organism>
<keyword evidence="1" id="KW-0812">Transmembrane</keyword>
<feature type="transmembrane region" description="Helical" evidence="1">
    <location>
        <begin position="57"/>
        <end position="75"/>
    </location>
</feature>
<evidence type="ECO:0000256" key="1">
    <source>
        <dbReference type="SAM" id="Phobius"/>
    </source>
</evidence>
<keyword evidence="1" id="KW-1133">Transmembrane helix</keyword>
<reference evidence="2" key="2">
    <citation type="journal article" date="2015" name="Data Brief">
        <title>Shoot transcriptome of the giant reed, Arundo donax.</title>
        <authorList>
            <person name="Barrero R.A."/>
            <person name="Guerrero F.D."/>
            <person name="Moolhuijzen P."/>
            <person name="Goolsby J.A."/>
            <person name="Tidwell J."/>
            <person name="Bellgard S.E."/>
            <person name="Bellgard M.I."/>
        </authorList>
    </citation>
    <scope>NUCLEOTIDE SEQUENCE</scope>
    <source>
        <tissue evidence="2">Shoot tissue taken approximately 20 cm above the soil surface</tissue>
    </source>
</reference>